<organism evidence="2">
    <name type="scientific">Mammaliicoccus stepanovicii</name>
    <dbReference type="NCBI Taxonomy" id="643214"/>
    <lineage>
        <taxon>Bacteria</taxon>
        <taxon>Bacillati</taxon>
        <taxon>Bacillota</taxon>
        <taxon>Bacilli</taxon>
        <taxon>Bacillales</taxon>
        <taxon>Staphylococcaceae</taxon>
        <taxon>Mammaliicoccus</taxon>
    </lineage>
</organism>
<protein>
    <submittedName>
        <fullName evidence="2">Uncharacterized protein</fullName>
    </submittedName>
</protein>
<keyword evidence="4" id="KW-1185">Reference proteome</keyword>
<reference evidence="2" key="1">
    <citation type="journal article" date="2016" name="PLoS ONE">
        <title>A Look into the Melting Pot: The mecC-Harboring Region Is a Recombination Hot Spot in Staphylococcus stepanovicii.</title>
        <authorList>
            <person name="Semmler T."/>
            <person name="Harrison E.M."/>
            <person name="Lubke-Becker A."/>
            <person name="Ulrich R.G."/>
            <person name="Wieler L.H."/>
            <person name="Guenther S."/>
            <person name="Stamm I."/>
            <person name="Hanssen A.M."/>
            <person name="Holmes M.A."/>
            <person name="Vincze S."/>
            <person name="Walther B."/>
        </authorList>
    </citation>
    <scope>NUCLEOTIDE SEQUENCE</scope>
    <source>
        <strain evidence="2">CCM 7717</strain>
    </source>
</reference>
<evidence type="ECO:0000313" key="4">
    <source>
        <dbReference type="Proteomes" id="UP000242084"/>
    </source>
</evidence>
<dbReference type="EMBL" id="LT906462">
    <property type="protein sequence ID" value="SNV51674.1"/>
    <property type="molecule type" value="Genomic_DNA"/>
</dbReference>
<accession>A0A0K2JNY0</accession>
<dbReference type="EMBL" id="KR732653">
    <property type="protein sequence ID" value="ALB00603.1"/>
    <property type="molecule type" value="Genomic_DNA"/>
</dbReference>
<dbReference type="KEGG" id="sste:SAMEA4384403_0048"/>
<dbReference type="OrthoDB" id="2396834at2"/>
<keyword evidence="1" id="KW-0175">Coiled coil</keyword>
<feature type="coiled-coil region" evidence="1">
    <location>
        <begin position="287"/>
        <end position="318"/>
    </location>
</feature>
<name>A0A0K2JNY0_9STAP</name>
<dbReference type="AlphaFoldDB" id="A0A0K2JNY0"/>
<evidence type="ECO:0000313" key="2">
    <source>
        <dbReference type="EMBL" id="ALB00603.1"/>
    </source>
</evidence>
<dbReference type="Proteomes" id="UP000242084">
    <property type="component" value="Chromosome 1"/>
</dbReference>
<reference evidence="3 4" key="2">
    <citation type="submission" date="2017-06" db="EMBL/GenBank/DDBJ databases">
        <authorList>
            <consortium name="Pathogen Informatics"/>
        </authorList>
    </citation>
    <scope>NUCLEOTIDE SEQUENCE [LARGE SCALE GENOMIC DNA]</scope>
    <source>
        <strain evidence="3 4">NCTC13839</strain>
    </source>
</reference>
<gene>
    <name evidence="3" type="ORF">SAMEA4384403_00048</name>
</gene>
<sequence>MEMNRFDIYRELWTKSRTAFAEEHNIEFNDLKKIIEIHKIPLPNSKYLYDYRRGIIGRLEPVEGEDYSIKIDEKLSEKAKITNKWSYFNDDKKEEIYTVYTDLKIPDKVKVHHKIVTKHKNYLLSERRRQRESEMKPWGYYRSEPQKVLNASHISKEALSDFYRLCDTLFKAIECLNFKVSVDEEYICIHIPRRDKQVKKSDLMYLKLNVFHIKLRFKEKKKRVKRDDDRYSSYDYLNTGYFKAELVGVYPWSNNVYGINREYPGTDDHNILIKKIFERIFELPQLLNDAELEYIEKQNEEERKRKEAEQLRKSRESEFNNIKTLISEYKLHKEIKALTEYINDYKLKNVTIEEMMWYKETLTWLKDSRKVEKALGDRNHEQIVKYLLNEMKESDVDFHDPSSYRWW</sequence>
<dbReference type="RefSeq" id="WP_095085230.1">
    <property type="nucleotide sequence ID" value="NZ_BMDM01000008.1"/>
</dbReference>
<proteinExistence type="predicted"/>
<evidence type="ECO:0000256" key="1">
    <source>
        <dbReference type="SAM" id="Coils"/>
    </source>
</evidence>
<evidence type="ECO:0000313" key="3">
    <source>
        <dbReference type="EMBL" id="SNV51674.1"/>
    </source>
</evidence>